<dbReference type="Proteomes" id="UP000182589">
    <property type="component" value="Unassembled WGS sequence"/>
</dbReference>
<dbReference type="AlphaFoldDB" id="A0A1H2X5B1"/>
<dbReference type="EMBL" id="BSRA01000016">
    <property type="protein sequence ID" value="GLV14744.1"/>
    <property type="molecule type" value="Genomic_DNA"/>
</dbReference>
<dbReference type="Proteomes" id="UP001157137">
    <property type="component" value="Unassembled WGS sequence"/>
</dbReference>
<organism evidence="3 4">
    <name type="scientific">Alicyclobacillus hesperidum</name>
    <dbReference type="NCBI Taxonomy" id="89784"/>
    <lineage>
        <taxon>Bacteria</taxon>
        <taxon>Bacillati</taxon>
        <taxon>Bacillota</taxon>
        <taxon>Bacilli</taxon>
        <taxon>Bacillales</taxon>
        <taxon>Alicyclobacillaceae</taxon>
        <taxon>Alicyclobacillus</taxon>
    </lineage>
</organism>
<dbReference type="EMBL" id="FNOJ01000018">
    <property type="protein sequence ID" value="SDW88093.1"/>
    <property type="molecule type" value="Genomic_DNA"/>
</dbReference>
<accession>A0A1H2X5B1</accession>
<reference evidence="4" key="2">
    <citation type="submission" date="2016-10" db="EMBL/GenBank/DDBJ databases">
        <authorList>
            <person name="Varghese N."/>
        </authorList>
    </citation>
    <scope>NUCLEOTIDE SEQUENCE [LARGE SCALE GENOMIC DNA]</scope>
    <source>
        <strain evidence="4">DSM 12489</strain>
    </source>
</reference>
<feature type="region of interest" description="Disordered" evidence="1">
    <location>
        <begin position="338"/>
        <end position="389"/>
    </location>
</feature>
<reference evidence="2" key="3">
    <citation type="submission" date="2023-02" db="EMBL/GenBank/DDBJ databases">
        <title>Proposal of a novel subspecies: Alicyclobacillus hesperidum subspecies aegle.</title>
        <authorList>
            <person name="Goto K."/>
            <person name="Fujii T."/>
            <person name="Yasui K."/>
            <person name="Mochida K."/>
            <person name="Kato-Tanaka Y."/>
            <person name="Morohoshi S."/>
            <person name="An S.Y."/>
            <person name="Kasai H."/>
            <person name="Yokota A."/>
        </authorList>
    </citation>
    <scope>NUCLEOTIDE SEQUENCE</scope>
    <source>
        <strain evidence="2">DSM 12766</strain>
    </source>
</reference>
<name>A0A1H2X5B1_9BACL</name>
<proteinExistence type="predicted"/>
<protein>
    <submittedName>
        <fullName evidence="3">Uncharacterized protein</fullName>
    </submittedName>
</protein>
<evidence type="ECO:0000313" key="3">
    <source>
        <dbReference type="EMBL" id="SDW88093.1"/>
    </source>
</evidence>
<keyword evidence="4" id="KW-1185">Reference proteome</keyword>
<sequence>MAKTVDNHQKLRMVANRTALCVRSSQSLSTPGQNPSLAEQLRQEMDGAKRAVDHIKKHHEGTQGWIAFFQKLDFYDSQSWSNQIFVRLTPVYERVISCAAYELTETEQNRMEELSEEEKVQYLADLRTIKAEKRLEKLRKDGGSKLLIRPVKRSRQYTYQLNEITEELLLQWGMRDLYFVQNPSFVAGRRTENTVKEVRSLYVDLDILELTSMTVAQAWTKVRECFGVMVPTPNVVAFTGGGIHLVWWINPVSHYKVDLWKKIEARLIEIFQPYGVDTGVSDVVRVLRPDGSFNSKRGKTTEVLYLRAERYDLRQFGERVMPDWIPFEEWLSKHENQSKLSEEQEKPARAPSNVVPFTQRSSKASKRRKASTAKNESQPGHAEEPNKNVVVSFVPQAKKRLQDLETLREMGAFDGDRRRRAVFLYRVTALCAYESEKALEMTRSFNERLKSPLDDYVVECETRYAEIKRYWYSTEKIVDWLEITPKEQSGLQVLRLDCVSKSTRKQSSMTREEYVATAQERRRRIAELKAQGLSNRRIAGVLDCSEGEIRRLLKTSVTALNNTASGVNEEVRRVVSICAETEVVWSCTCVRCERVRHILREAARWWSSSPLPDDYVVLPIDEGAYTVAQGTEPCDSASVFLVTRLLPPDAPAVCKRYVAIKLSLVSPHDWTIEETRDLYLSVIAYVAQASNEEASAG</sequence>
<gene>
    <name evidence="2" type="ORF">Heshes_24280</name>
    <name evidence="3" type="ORF">SAMN04489725_11851</name>
</gene>
<dbReference type="RefSeq" id="WP_074693603.1">
    <property type="nucleotide sequence ID" value="NZ_BSRA01000016.1"/>
</dbReference>
<reference evidence="3" key="1">
    <citation type="submission" date="2016-10" db="EMBL/GenBank/DDBJ databases">
        <authorList>
            <person name="de Groot N.N."/>
        </authorList>
    </citation>
    <scope>NUCLEOTIDE SEQUENCE [LARGE SCALE GENOMIC DNA]</scope>
    <source>
        <strain evidence="3">DSM 12489</strain>
    </source>
</reference>
<feature type="compositionally biased region" description="Basic and acidic residues" evidence="1">
    <location>
        <begin position="338"/>
        <end position="348"/>
    </location>
</feature>
<evidence type="ECO:0000313" key="4">
    <source>
        <dbReference type="Proteomes" id="UP000182589"/>
    </source>
</evidence>
<evidence type="ECO:0000313" key="2">
    <source>
        <dbReference type="EMBL" id="GLV14744.1"/>
    </source>
</evidence>
<evidence type="ECO:0000256" key="1">
    <source>
        <dbReference type="SAM" id="MobiDB-lite"/>
    </source>
</evidence>